<evidence type="ECO:0000313" key="3">
    <source>
        <dbReference type="EMBL" id="MBK0420316.1"/>
    </source>
</evidence>
<dbReference type="PANTHER" id="PTHR33744">
    <property type="entry name" value="CARBOHYDRATE DIACID REGULATOR"/>
    <property type="match status" value="1"/>
</dbReference>
<evidence type="ECO:0000259" key="1">
    <source>
        <dbReference type="Pfam" id="PF07905"/>
    </source>
</evidence>
<dbReference type="Gene3D" id="1.10.10.2840">
    <property type="entry name" value="PucR C-terminal helix-turn-helix domain"/>
    <property type="match status" value="1"/>
</dbReference>
<dbReference type="AlphaFoldDB" id="A0A934QAS2"/>
<sequence>MPPESPPPQLPGSHPTIELGSILHEYQLGLVLIAGASAETPHRPVQWVHASELQDPTPFLTPRTVLLTTGARLSQHAGQEEADAYVARLLQAQVSALGIAVGLHWDRVPPTFVSACDRLGLPLFRVPFDTPFIAIVQTAARLLDARMHARDAWALSSQRAVAGAALHRDGIAAAVAEAAGQLGRWVAITDRTGRLIEFAPKSARADIEADWIRRETRQLVERGGRAGRVRVQGARGVQLQTLGRANHLLGVLVVEGGGAPDHAEQTLIGLVAALATVQLEHRSGLASAEAALRSAVVRLLLGGQEDLAEQVGRGILPRLPRGPVAVIRYLETERTDPALVEDLRSFAAGSAGVLSAALDDRLLLVCESRQLPAARRLFQLYGAPAGISERGTLAGLAELIEQAELALGRALDRPGPAGPVAYTAAMHSGVLRLLEAQPEAAHRAETLLAPLRKHDRRHSDRIEQSLLVWLRHHGQTSPAAVELGVHRHTLRSRVQTAAHLLQRDLDDPDARAELWAAYRLAGGQAPGRGSE</sequence>
<evidence type="ECO:0000259" key="2">
    <source>
        <dbReference type="Pfam" id="PF13556"/>
    </source>
</evidence>
<gene>
    <name evidence="3" type="ORF">JD276_14880</name>
</gene>
<evidence type="ECO:0000313" key="4">
    <source>
        <dbReference type="Proteomes" id="UP000608530"/>
    </source>
</evidence>
<organism evidence="3 4">
    <name type="scientific">Leucobacter chromiisoli</name>
    <dbReference type="NCBI Taxonomy" id="2796471"/>
    <lineage>
        <taxon>Bacteria</taxon>
        <taxon>Bacillati</taxon>
        <taxon>Actinomycetota</taxon>
        <taxon>Actinomycetes</taxon>
        <taxon>Micrococcales</taxon>
        <taxon>Microbacteriaceae</taxon>
        <taxon>Leucobacter</taxon>
    </lineage>
</organism>
<feature type="domain" description="PucR C-terminal helix-turn-helix" evidence="2">
    <location>
        <begin position="465"/>
        <end position="519"/>
    </location>
</feature>
<protein>
    <submittedName>
        <fullName evidence="3">PucR family transcriptional regulator</fullName>
    </submittedName>
</protein>
<reference evidence="3" key="1">
    <citation type="submission" date="2020-12" db="EMBL/GenBank/DDBJ databases">
        <title>Leucobacter sp. CAS1, isolated from Chromium sludge.</title>
        <authorList>
            <person name="Xu Z."/>
        </authorList>
    </citation>
    <scope>NUCLEOTIDE SEQUENCE</scope>
    <source>
        <strain evidence="3">CSA1</strain>
    </source>
</reference>
<dbReference type="Proteomes" id="UP000608530">
    <property type="component" value="Unassembled WGS sequence"/>
</dbReference>
<feature type="domain" description="Purine catabolism PurC-like" evidence="1">
    <location>
        <begin position="27"/>
        <end position="141"/>
    </location>
</feature>
<dbReference type="RefSeq" id="WP_200116452.1">
    <property type="nucleotide sequence ID" value="NZ_JAEHOH010000025.1"/>
</dbReference>
<dbReference type="InterPro" id="IPR012914">
    <property type="entry name" value="PucR_dom"/>
</dbReference>
<proteinExistence type="predicted"/>
<dbReference type="InterPro" id="IPR042070">
    <property type="entry name" value="PucR_C-HTH_sf"/>
</dbReference>
<name>A0A934QAS2_9MICO</name>
<comment type="caution">
    <text evidence="3">The sequence shown here is derived from an EMBL/GenBank/DDBJ whole genome shotgun (WGS) entry which is preliminary data.</text>
</comment>
<dbReference type="InterPro" id="IPR051448">
    <property type="entry name" value="CdaR-like_regulators"/>
</dbReference>
<keyword evidence="4" id="KW-1185">Reference proteome</keyword>
<dbReference type="Pfam" id="PF13556">
    <property type="entry name" value="HTH_30"/>
    <property type="match status" value="1"/>
</dbReference>
<accession>A0A934QAS2</accession>
<dbReference type="PANTHER" id="PTHR33744:SF1">
    <property type="entry name" value="DNA-BINDING TRANSCRIPTIONAL ACTIVATOR ADER"/>
    <property type="match status" value="1"/>
</dbReference>
<dbReference type="EMBL" id="JAEHOH010000025">
    <property type="protein sequence ID" value="MBK0420316.1"/>
    <property type="molecule type" value="Genomic_DNA"/>
</dbReference>
<dbReference type="Pfam" id="PF07905">
    <property type="entry name" value="PucR"/>
    <property type="match status" value="1"/>
</dbReference>
<dbReference type="InterPro" id="IPR025736">
    <property type="entry name" value="PucR_C-HTH_dom"/>
</dbReference>